<feature type="transmembrane region" description="Helical" evidence="2">
    <location>
        <begin position="214"/>
        <end position="235"/>
    </location>
</feature>
<dbReference type="AlphaFoldDB" id="A0A4Y9F877"/>
<evidence type="ECO:0000256" key="2">
    <source>
        <dbReference type="SAM" id="Phobius"/>
    </source>
</evidence>
<feature type="region of interest" description="Disordered" evidence="1">
    <location>
        <begin position="182"/>
        <end position="201"/>
    </location>
</feature>
<organism evidence="3 4">
    <name type="scientific">Rothia nasimurium</name>
    <dbReference type="NCBI Taxonomy" id="85336"/>
    <lineage>
        <taxon>Bacteria</taxon>
        <taxon>Bacillati</taxon>
        <taxon>Actinomycetota</taxon>
        <taxon>Actinomycetes</taxon>
        <taxon>Micrococcales</taxon>
        <taxon>Micrococcaceae</taxon>
        <taxon>Rothia</taxon>
    </lineage>
</organism>
<proteinExistence type="predicted"/>
<evidence type="ECO:0000256" key="1">
    <source>
        <dbReference type="SAM" id="MobiDB-lite"/>
    </source>
</evidence>
<evidence type="ECO:0008006" key="5">
    <source>
        <dbReference type="Google" id="ProtNLM"/>
    </source>
</evidence>
<name>A0A4Y9F877_9MICC</name>
<sequence>MPAGTGLSLQYSDSDISSVSLSEDGQQIHLVASTDARISTGPWASYAYLLLTYLDGSQDSLVAPYRVVAPPVPEATPEPSSELVAPAPEETSAVAVPTASAEPTATPVATDAAAALPKVTESVVAPVAPTAVAASPTYVPFVEPTLLAASQLSVGPLPTRGLPLLGPRVEHANAASQTAQLSEASSSQAAASSSSSAQQSAQPVLARTGAGDSLTILSMVGASLFFVGGAALVAVRRQAKSK</sequence>
<protein>
    <recommendedName>
        <fullName evidence="5">Gram-positive cocci surface proteins LPxTG domain-containing protein</fullName>
    </recommendedName>
</protein>
<keyword evidence="2" id="KW-0472">Membrane</keyword>
<accession>A0A4Y9F877</accession>
<reference evidence="3 4" key="1">
    <citation type="submission" date="2019-03" db="EMBL/GenBank/DDBJ databases">
        <title>Diversity of the mouse oral microbiome.</title>
        <authorList>
            <person name="Joseph S."/>
            <person name="Aduse-Opoku J."/>
            <person name="Curtis M."/>
            <person name="Wade W."/>
            <person name="Hashim A."/>
        </authorList>
    </citation>
    <scope>NUCLEOTIDE SEQUENCE [LARGE SCALE GENOMIC DNA]</scope>
    <source>
        <strain evidence="4">irhom_31</strain>
    </source>
</reference>
<dbReference type="EMBL" id="SPQC01000006">
    <property type="protein sequence ID" value="TFU23634.1"/>
    <property type="molecule type" value="Genomic_DNA"/>
</dbReference>
<dbReference type="RefSeq" id="WP_135011453.1">
    <property type="nucleotide sequence ID" value="NZ_JADGLK010000006.1"/>
</dbReference>
<keyword evidence="2" id="KW-1133">Transmembrane helix</keyword>
<gene>
    <name evidence="3" type="ORF">E4U03_02730</name>
</gene>
<keyword evidence="2" id="KW-0812">Transmembrane</keyword>
<dbReference type="Proteomes" id="UP000297951">
    <property type="component" value="Unassembled WGS sequence"/>
</dbReference>
<evidence type="ECO:0000313" key="3">
    <source>
        <dbReference type="EMBL" id="TFU23634.1"/>
    </source>
</evidence>
<evidence type="ECO:0000313" key="4">
    <source>
        <dbReference type="Proteomes" id="UP000297951"/>
    </source>
</evidence>
<comment type="caution">
    <text evidence="3">The sequence shown here is derived from an EMBL/GenBank/DDBJ whole genome shotgun (WGS) entry which is preliminary data.</text>
</comment>